<dbReference type="OMA" id="HFRARRK"/>
<dbReference type="PROSITE" id="PS01359">
    <property type="entry name" value="ZF_PHD_1"/>
    <property type="match status" value="1"/>
</dbReference>
<name>V4AKY7_LOTGI</name>
<evidence type="ECO:0000256" key="14">
    <source>
        <dbReference type="ARBA" id="ARBA00023242"/>
    </source>
</evidence>
<feature type="domain" description="JmjC" evidence="20">
    <location>
        <begin position="128"/>
        <end position="296"/>
    </location>
</feature>
<dbReference type="Pfam" id="PF02008">
    <property type="entry name" value="zf-CXXC"/>
    <property type="match status" value="1"/>
</dbReference>
<feature type="domain" description="CXXC-type" evidence="19">
    <location>
        <begin position="552"/>
        <end position="598"/>
    </location>
</feature>
<evidence type="ECO:0000256" key="15">
    <source>
        <dbReference type="ARBA" id="ARBA00047915"/>
    </source>
</evidence>
<dbReference type="AlphaFoldDB" id="V4AKY7"/>
<dbReference type="InterPro" id="IPR013083">
    <property type="entry name" value="Znf_RING/FYVE/PHD"/>
</dbReference>
<evidence type="ECO:0000256" key="8">
    <source>
        <dbReference type="ARBA" id="ARBA00022853"/>
    </source>
</evidence>
<comment type="subcellular location">
    <subcellularLocation>
        <location evidence="2">Nucleus</location>
    </subcellularLocation>
</comment>
<evidence type="ECO:0000256" key="3">
    <source>
        <dbReference type="ARBA" id="ARBA00008037"/>
    </source>
</evidence>
<evidence type="ECO:0000256" key="5">
    <source>
        <dbReference type="ARBA" id="ARBA00022723"/>
    </source>
</evidence>
<keyword evidence="22" id="KW-1185">Reference proteome</keyword>
<feature type="region of interest" description="Disordered" evidence="17">
    <location>
        <begin position="338"/>
        <end position="435"/>
    </location>
</feature>
<dbReference type="Gene3D" id="2.60.120.650">
    <property type="entry name" value="Cupin"/>
    <property type="match status" value="1"/>
</dbReference>
<dbReference type="InterPro" id="IPR003347">
    <property type="entry name" value="JmjC_dom"/>
</dbReference>
<evidence type="ECO:0000256" key="10">
    <source>
        <dbReference type="ARBA" id="ARBA00023002"/>
    </source>
</evidence>
<dbReference type="KEGG" id="lgi:LOTGIDRAFT_52553"/>
<evidence type="ECO:0000256" key="6">
    <source>
        <dbReference type="ARBA" id="ARBA00022771"/>
    </source>
</evidence>
<comment type="cofactor">
    <cofactor evidence="1">
        <name>Fe(2+)</name>
        <dbReference type="ChEBI" id="CHEBI:29033"/>
    </cofactor>
</comment>
<dbReference type="Proteomes" id="UP000030746">
    <property type="component" value="Unassembled WGS sequence"/>
</dbReference>
<dbReference type="Pfam" id="PF17811">
    <property type="entry name" value="JHD"/>
    <property type="match status" value="1"/>
</dbReference>
<dbReference type="GO" id="GO:0008270">
    <property type="term" value="F:zinc ion binding"/>
    <property type="evidence" value="ECO:0007669"/>
    <property type="project" value="UniProtKB-KW"/>
</dbReference>
<dbReference type="Pfam" id="PF02373">
    <property type="entry name" value="JmjC"/>
    <property type="match status" value="1"/>
</dbReference>
<dbReference type="CTD" id="20251225"/>
<evidence type="ECO:0000256" key="2">
    <source>
        <dbReference type="ARBA" id="ARBA00004123"/>
    </source>
</evidence>
<proteinExistence type="inferred from homology"/>
<dbReference type="PROSITE" id="PS51058">
    <property type="entry name" value="ZF_CXXC"/>
    <property type="match status" value="1"/>
</dbReference>
<gene>
    <name evidence="21" type="ORF">LOTGIDRAFT_52553</name>
</gene>
<dbReference type="HOGENOM" id="CLU_003540_4_0_1"/>
<dbReference type="InterPro" id="IPR019786">
    <property type="entry name" value="Zinc_finger_PHD-type_CS"/>
</dbReference>
<dbReference type="PROSITE" id="PS51184">
    <property type="entry name" value="JMJC"/>
    <property type="match status" value="1"/>
</dbReference>
<evidence type="ECO:0000256" key="13">
    <source>
        <dbReference type="ARBA" id="ARBA00023163"/>
    </source>
</evidence>
<keyword evidence="12" id="KW-0805">Transcription regulation</keyword>
<organism evidence="21 22">
    <name type="scientific">Lottia gigantea</name>
    <name type="common">Giant owl limpet</name>
    <dbReference type="NCBI Taxonomy" id="225164"/>
    <lineage>
        <taxon>Eukaryota</taxon>
        <taxon>Metazoa</taxon>
        <taxon>Spiralia</taxon>
        <taxon>Lophotrochozoa</taxon>
        <taxon>Mollusca</taxon>
        <taxon>Gastropoda</taxon>
        <taxon>Patellogastropoda</taxon>
        <taxon>Lottioidea</taxon>
        <taxon>Lottiidae</taxon>
        <taxon>Lottia</taxon>
    </lineage>
</organism>
<comment type="similarity">
    <text evidence="3">Belongs to the JHDM1 histone demethylase family.</text>
</comment>
<evidence type="ECO:0000256" key="17">
    <source>
        <dbReference type="SAM" id="MobiDB-lite"/>
    </source>
</evidence>
<keyword evidence="6 16" id="KW-0863">Zinc-finger</keyword>
<evidence type="ECO:0000259" key="20">
    <source>
        <dbReference type="PROSITE" id="PS51184"/>
    </source>
</evidence>
<dbReference type="Gene3D" id="3.30.40.10">
    <property type="entry name" value="Zinc/RING finger domain, C3HC4 (zinc finger)"/>
    <property type="match status" value="1"/>
</dbReference>
<dbReference type="EMBL" id="KB201656">
    <property type="protein sequence ID" value="ESO95380.1"/>
    <property type="molecule type" value="Genomic_DNA"/>
</dbReference>
<evidence type="ECO:0000256" key="1">
    <source>
        <dbReference type="ARBA" id="ARBA00001954"/>
    </source>
</evidence>
<feature type="compositionally biased region" description="Basic and acidic residues" evidence="17">
    <location>
        <begin position="372"/>
        <end position="387"/>
    </location>
</feature>
<dbReference type="GeneID" id="20251225"/>
<evidence type="ECO:0000259" key="19">
    <source>
        <dbReference type="PROSITE" id="PS51058"/>
    </source>
</evidence>
<dbReference type="InterPro" id="IPR002857">
    <property type="entry name" value="Znf_CXXC"/>
</dbReference>
<evidence type="ECO:0000256" key="9">
    <source>
        <dbReference type="ARBA" id="ARBA00022964"/>
    </source>
</evidence>
<evidence type="ECO:0000256" key="16">
    <source>
        <dbReference type="PROSITE-ProRule" id="PRU00509"/>
    </source>
</evidence>
<keyword evidence="9" id="KW-0223">Dioxygenase</keyword>
<dbReference type="SUPFAM" id="SSF51197">
    <property type="entry name" value="Clavaminate synthase-like"/>
    <property type="match status" value="1"/>
</dbReference>
<evidence type="ECO:0000313" key="22">
    <source>
        <dbReference type="Proteomes" id="UP000030746"/>
    </source>
</evidence>
<dbReference type="CDD" id="cd21743">
    <property type="entry name" value="CTD_KDM2A_2B-like"/>
    <property type="match status" value="1"/>
</dbReference>
<dbReference type="InterPro" id="IPR041070">
    <property type="entry name" value="JHD"/>
</dbReference>
<dbReference type="GO" id="GO:0003677">
    <property type="term" value="F:DNA binding"/>
    <property type="evidence" value="ECO:0007669"/>
    <property type="project" value="InterPro"/>
</dbReference>
<dbReference type="OrthoDB" id="5876800at2759"/>
<dbReference type="CDD" id="cd15555">
    <property type="entry name" value="PHD_KDM2A_2B"/>
    <property type="match status" value="1"/>
</dbReference>
<keyword evidence="5" id="KW-0479">Metal-binding</keyword>
<evidence type="ECO:0000259" key="18">
    <source>
        <dbReference type="PROSITE" id="PS50016"/>
    </source>
</evidence>
<dbReference type="STRING" id="225164.V4AKY7"/>
<feature type="non-terminal residue" evidence="21">
    <location>
        <position position="673"/>
    </location>
</feature>
<sequence length="673" mass="77458">RKLYTDQGIDDDEIEGKRNYSILDKFNNNRCRGNFVTPMKGDEFTLKHVQQHGLKNPIVFYEKTGLGMRVPSENFKVAEVKQCVGNRRVLDVMDVNTQRGMEMSMKDWVRYYENPERDRLLNVISLEFSHTRLANYVESPTLVRQIDWVDRVWPRHLKDCQTESTNVIDKMKYPKVQKYCLMSVEGCYTDFHIDFGGTSVWYHILHGEKVFWLIPPTEKNIAIYENWILSGKQGDVFLADQVESCQMLELKAGYTFIIPSGWIHAVYTPVDSLVFGGNFIHSFNITQQLRVAEVEDRTHVPQKFRYPFYNEILWYVLERYVHCLTGKSYLKKHEKKKEEIEEAPDSPNSSQFDDDSRPPSRNPDSITLEEADAAKVKQEKEESDKLSQRLTIELTRIDANQKPKRKGAGELLKGGDSDGSFSDVENSKPSNGNSDIKEKKKLYLTKFEQDGLAKLVQWVENVPVQKRVIPKELLNPESVIADIKQILVEHKNDDQTLAITGEPICSWPESEIKVLISLKSTLVSIDFQKVKLYKQPKGPKPPKGSSKQASGNRRRRTRCKKCEACTRADCEECNFCKDMRKFGGPGRMKQSCISRQCMAPVLPHTATCMICEEDQRIKLADSDESITTLMECGICWEIVHPECLKKKFEDLDVEGVVNEDIPSSWECPKCCQD</sequence>
<dbReference type="PROSITE" id="PS50016">
    <property type="entry name" value="ZF_PHD_2"/>
    <property type="match status" value="1"/>
</dbReference>
<protein>
    <recommendedName>
        <fullName evidence="4">[histone H3]-dimethyl-L-lysine(36) demethylase</fullName>
        <ecNumber evidence="4">1.14.11.27</ecNumber>
    </recommendedName>
</protein>
<dbReference type="GO" id="GO:0005634">
    <property type="term" value="C:nucleus"/>
    <property type="evidence" value="ECO:0007669"/>
    <property type="project" value="UniProtKB-SubCell"/>
</dbReference>
<comment type="catalytic activity">
    <reaction evidence="15">
        <text>N(6),N(6)-dimethyl-L-lysyl(36)-[histone H3] + 2 2-oxoglutarate + 2 O2 = L-lysyl(36)-[histone H3] + 2 formaldehyde + 2 succinate + 2 CO2</text>
        <dbReference type="Rhea" id="RHEA:42032"/>
        <dbReference type="Rhea" id="RHEA-COMP:9785"/>
        <dbReference type="Rhea" id="RHEA-COMP:9787"/>
        <dbReference type="ChEBI" id="CHEBI:15379"/>
        <dbReference type="ChEBI" id="CHEBI:16526"/>
        <dbReference type="ChEBI" id="CHEBI:16810"/>
        <dbReference type="ChEBI" id="CHEBI:16842"/>
        <dbReference type="ChEBI" id="CHEBI:29969"/>
        <dbReference type="ChEBI" id="CHEBI:30031"/>
        <dbReference type="ChEBI" id="CHEBI:61976"/>
        <dbReference type="EC" id="1.14.11.27"/>
    </reaction>
</comment>
<dbReference type="EC" id="1.14.11.27" evidence="4"/>
<keyword evidence="7" id="KW-0862">Zinc</keyword>
<accession>V4AKY7</accession>
<evidence type="ECO:0000256" key="4">
    <source>
        <dbReference type="ARBA" id="ARBA00013246"/>
    </source>
</evidence>
<reference evidence="21 22" key="1">
    <citation type="journal article" date="2013" name="Nature">
        <title>Insights into bilaterian evolution from three spiralian genomes.</title>
        <authorList>
            <person name="Simakov O."/>
            <person name="Marletaz F."/>
            <person name="Cho S.J."/>
            <person name="Edsinger-Gonzales E."/>
            <person name="Havlak P."/>
            <person name="Hellsten U."/>
            <person name="Kuo D.H."/>
            <person name="Larsson T."/>
            <person name="Lv J."/>
            <person name="Arendt D."/>
            <person name="Savage R."/>
            <person name="Osoegawa K."/>
            <person name="de Jong P."/>
            <person name="Grimwood J."/>
            <person name="Chapman J.A."/>
            <person name="Shapiro H."/>
            <person name="Aerts A."/>
            <person name="Otillar R.P."/>
            <person name="Terry A.Y."/>
            <person name="Boore J.L."/>
            <person name="Grigoriev I.V."/>
            <person name="Lindberg D.R."/>
            <person name="Seaver E.C."/>
            <person name="Weisblat D.A."/>
            <person name="Putnam N.H."/>
            <person name="Rokhsar D.S."/>
        </authorList>
    </citation>
    <scope>NUCLEOTIDE SEQUENCE [LARGE SCALE GENOMIC DNA]</scope>
</reference>
<dbReference type="InterPro" id="IPR050690">
    <property type="entry name" value="JHDM1_Histone_Demethylase"/>
</dbReference>
<keyword evidence="14" id="KW-0539">Nucleus</keyword>
<keyword evidence="8" id="KW-0156">Chromatin regulator</keyword>
<keyword evidence="11" id="KW-0408">Iron</keyword>
<feature type="non-terminal residue" evidence="21">
    <location>
        <position position="1"/>
    </location>
</feature>
<evidence type="ECO:0000256" key="11">
    <source>
        <dbReference type="ARBA" id="ARBA00023004"/>
    </source>
</evidence>
<evidence type="ECO:0000256" key="12">
    <source>
        <dbReference type="ARBA" id="ARBA00023015"/>
    </source>
</evidence>
<dbReference type="Gene3D" id="1.20.58.1360">
    <property type="match status" value="1"/>
</dbReference>
<dbReference type="Pfam" id="PF16866">
    <property type="entry name" value="PHD_4"/>
    <property type="match status" value="1"/>
</dbReference>
<dbReference type="FunFam" id="2.60.120.650:FF:000005">
    <property type="entry name" value="lysine-specific demethylase 2A isoform X1"/>
    <property type="match status" value="1"/>
</dbReference>
<keyword evidence="10" id="KW-0560">Oxidoreductase</keyword>
<evidence type="ECO:0000256" key="7">
    <source>
        <dbReference type="ARBA" id="ARBA00022833"/>
    </source>
</evidence>
<feature type="compositionally biased region" description="Polar residues" evidence="17">
    <location>
        <begin position="419"/>
        <end position="434"/>
    </location>
</feature>
<evidence type="ECO:0000313" key="21">
    <source>
        <dbReference type="EMBL" id="ESO95380.1"/>
    </source>
</evidence>
<dbReference type="GO" id="GO:0140680">
    <property type="term" value="F:histone H3K36me/H3K36me2 demethylase activity"/>
    <property type="evidence" value="ECO:0007669"/>
    <property type="project" value="UniProtKB-EC"/>
</dbReference>
<feature type="domain" description="PHD-type" evidence="18">
    <location>
        <begin position="605"/>
        <end position="673"/>
    </location>
</feature>
<dbReference type="InterPro" id="IPR019787">
    <property type="entry name" value="Znf_PHD-finger"/>
</dbReference>
<dbReference type="SMART" id="SM00558">
    <property type="entry name" value="JmjC"/>
    <property type="match status" value="1"/>
</dbReference>
<dbReference type="RefSeq" id="XP_009053776.1">
    <property type="nucleotide sequence ID" value="XM_009055528.1"/>
</dbReference>
<keyword evidence="13" id="KW-0804">Transcription</keyword>
<dbReference type="PANTHER" id="PTHR23123">
    <property type="entry name" value="PHD/F-BOX CONTAINING PROTEIN"/>
    <property type="match status" value="1"/>
</dbReference>